<proteinExistence type="predicted"/>
<dbReference type="EMBL" id="KE384755">
    <property type="protein sequence ID" value="KJK74636.1"/>
    <property type="molecule type" value="Genomic_DNA"/>
</dbReference>
<evidence type="ECO:0000313" key="1">
    <source>
        <dbReference type="EMBL" id="KJK74636.1"/>
    </source>
</evidence>
<sequence length="112" mass="12754">MSDAVVAIPINDEEAQNNERLKEIYFHTTQQEGIVGAWTGPHTITIRGPLESTTAVVMKRGRKGYVAVFRIFSETDHRPLVQYNASEGAVMIILESQHYCWIMEKAKVKYIE</sequence>
<evidence type="ECO:0000313" key="2">
    <source>
        <dbReference type="Proteomes" id="UP000054544"/>
    </source>
</evidence>
<organism evidence="1 2">
    <name type="scientific">Metarhizium anisopliae BRIP 53293</name>
    <dbReference type="NCBI Taxonomy" id="1291518"/>
    <lineage>
        <taxon>Eukaryota</taxon>
        <taxon>Fungi</taxon>
        <taxon>Dikarya</taxon>
        <taxon>Ascomycota</taxon>
        <taxon>Pezizomycotina</taxon>
        <taxon>Sordariomycetes</taxon>
        <taxon>Hypocreomycetidae</taxon>
        <taxon>Hypocreales</taxon>
        <taxon>Clavicipitaceae</taxon>
        <taxon>Metarhizium</taxon>
    </lineage>
</organism>
<protein>
    <submittedName>
        <fullName evidence="1">Uncharacterized protein</fullName>
    </submittedName>
</protein>
<gene>
    <name evidence="1" type="ORF">H634G_09947</name>
</gene>
<dbReference type="AlphaFoldDB" id="A0A0D9NL82"/>
<name>A0A0D9NL82_METAN</name>
<accession>A0A0D9NL82</accession>
<keyword evidence="2" id="KW-1185">Reference proteome</keyword>
<reference evidence="2" key="1">
    <citation type="journal article" date="2014" name="BMC Genomics">
        <title>The genome sequence of the biocontrol fungus Metarhizium anisopliae and comparative genomics of Metarhizium species.</title>
        <authorList>
            <person name="Pattemore J.A."/>
            <person name="Hane J.K."/>
            <person name="Williams A.H."/>
            <person name="Wilson B.A."/>
            <person name="Stodart B.J."/>
            <person name="Ash G.J."/>
        </authorList>
    </citation>
    <scope>NUCLEOTIDE SEQUENCE [LARGE SCALE GENOMIC DNA]</scope>
    <source>
        <strain evidence="2">BRIP 53293</strain>
    </source>
</reference>
<dbReference type="Proteomes" id="UP000054544">
    <property type="component" value="Unassembled WGS sequence"/>
</dbReference>